<evidence type="ECO:0000313" key="1">
    <source>
        <dbReference type="EMBL" id="QHT00553.1"/>
    </source>
</evidence>
<dbReference type="EMBL" id="MN739356">
    <property type="protein sequence ID" value="QHT00553.1"/>
    <property type="molecule type" value="Genomic_DNA"/>
</dbReference>
<reference evidence="1" key="1">
    <citation type="journal article" date="2020" name="Nature">
        <title>Giant virus diversity and host interactions through global metagenomics.</title>
        <authorList>
            <person name="Schulz F."/>
            <person name="Roux S."/>
            <person name="Paez-Espino D."/>
            <person name="Jungbluth S."/>
            <person name="Walsh D.A."/>
            <person name="Denef V.J."/>
            <person name="McMahon K.D."/>
            <person name="Konstantinidis K.T."/>
            <person name="Eloe-Fadrosh E.A."/>
            <person name="Kyrpides N.C."/>
            <person name="Woyke T."/>
        </authorList>
    </citation>
    <scope>NUCLEOTIDE SEQUENCE</scope>
    <source>
        <strain evidence="1">GVMAG-M-3300020192-26</strain>
    </source>
</reference>
<accession>A0A6C0C899</accession>
<protein>
    <submittedName>
        <fullName evidence="1">Uncharacterized protein</fullName>
    </submittedName>
</protein>
<name>A0A6C0C899_9ZZZZ</name>
<organism evidence="1">
    <name type="scientific">viral metagenome</name>
    <dbReference type="NCBI Taxonomy" id="1070528"/>
    <lineage>
        <taxon>unclassified sequences</taxon>
        <taxon>metagenomes</taxon>
        <taxon>organismal metagenomes</taxon>
    </lineage>
</organism>
<sequence>MLTIIFMSMINTLHRMNIEYWSIIYGQEVVQRERPHQRNCENGIRMMKLNGPNLNEIIQTNFKKSPWVGK</sequence>
<dbReference type="AlphaFoldDB" id="A0A6C0C899"/>
<proteinExistence type="predicted"/>